<keyword evidence="11" id="KW-1185">Reference proteome</keyword>
<evidence type="ECO:0000313" key="10">
    <source>
        <dbReference type="EMBL" id="RWY44234.1"/>
    </source>
</evidence>
<comment type="catalytic activity">
    <reaction evidence="7">
        <text>L-ornithine + H(+) = putrescine + CO2</text>
        <dbReference type="Rhea" id="RHEA:22964"/>
        <dbReference type="ChEBI" id="CHEBI:15378"/>
        <dbReference type="ChEBI" id="CHEBI:16526"/>
        <dbReference type="ChEBI" id="CHEBI:46911"/>
        <dbReference type="ChEBI" id="CHEBI:326268"/>
        <dbReference type="EC" id="4.1.1.17"/>
    </reaction>
</comment>
<evidence type="ECO:0000256" key="7">
    <source>
        <dbReference type="ARBA" id="ARBA00049127"/>
    </source>
</evidence>
<dbReference type="PROSITE" id="PS00878">
    <property type="entry name" value="ODR_DC_2_1"/>
    <property type="match status" value="1"/>
</dbReference>
<comment type="pathway">
    <text evidence="5">Amine and polyamine biosynthesis; putrescine biosynthesis via L-ornithine pathway; putrescine from L-ornithine: step 1/1.</text>
</comment>
<dbReference type="Proteomes" id="UP000287168">
    <property type="component" value="Unassembled WGS sequence"/>
</dbReference>
<evidence type="ECO:0000256" key="1">
    <source>
        <dbReference type="ARBA" id="ARBA00001933"/>
    </source>
</evidence>
<feature type="active site" description="Proton donor" evidence="8">
    <location>
        <position position="327"/>
    </location>
</feature>
<dbReference type="GO" id="GO:0005737">
    <property type="term" value="C:cytoplasm"/>
    <property type="evidence" value="ECO:0007669"/>
    <property type="project" value="TreeGrafter"/>
</dbReference>
<evidence type="ECO:0000256" key="5">
    <source>
        <dbReference type="ARBA" id="ARBA00034115"/>
    </source>
</evidence>
<dbReference type="GO" id="GO:0004586">
    <property type="term" value="F:ornithine decarboxylase activity"/>
    <property type="evidence" value="ECO:0007669"/>
    <property type="project" value="UniProtKB-EC"/>
</dbReference>
<dbReference type="SUPFAM" id="SSF51419">
    <property type="entry name" value="PLP-binding barrel"/>
    <property type="match status" value="1"/>
</dbReference>
<dbReference type="GO" id="GO:0033387">
    <property type="term" value="P:putrescine biosynthetic process from arginine, via ornithine"/>
    <property type="evidence" value="ECO:0007669"/>
    <property type="project" value="TreeGrafter"/>
</dbReference>
<evidence type="ECO:0000256" key="8">
    <source>
        <dbReference type="PIRSR" id="PIRSR600183-50"/>
    </source>
</evidence>
<dbReference type="AlphaFoldDB" id="A0A444MFB2"/>
<reference evidence="10 11" key="1">
    <citation type="journal article" date="2015" name="Int. J. Syst. Evol. Microbiol.">
        <title>Gemmobacter intermedius sp. nov., isolated from a white stork (Ciconia ciconia).</title>
        <authorList>
            <person name="Kampfer P."/>
            <person name="Jerzak L."/>
            <person name="Wilharm G."/>
            <person name="Golke J."/>
            <person name="Busse H.J."/>
            <person name="Glaeser S.P."/>
        </authorList>
    </citation>
    <scope>NUCLEOTIDE SEQUENCE [LARGE SCALE GENOMIC DNA]</scope>
    <source>
        <strain evidence="10 11">119/4</strain>
    </source>
</reference>
<dbReference type="InterPro" id="IPR000183">
    <property type="entry name" value="Orn/DAP/Arg_de-COase"/>
</dbReference>
<evidence type="ECO:0000256" key="3">
    <source>
        <dbReference type="ARBA" id="ARBA00022898"/>
    </source>
</evidence>
<protein>
    <recommendedName>
        <fullName evidence="6">ornithine decarboxylase</fullName>
        <ecNumber evidence="6">4.1.1.17</ecNumber>
    </recommendedName>
</protein>
<dbReference type="InterPro" id="IPR022653">
    <property type="entry name" value="De-COase2_pyr-phos_BS"/>
</dbReference>
<dbReference type="PRINTS" id="PR01182">
    <property type="entry name" value="ORNDCRBXLASE"/>
</dbReference>
<evidence type="ECO:0000256" key="4">
    <source>
        <dbReference type="ARBA" id="ARBA00023239"/>
    </source>
</evidence>
<sequence>MGLSKTIWAKPAEYIAHQRPENPVMFFAPGVLQDVARRFIDGFPGFVSYAVKANPMEVVIENLATAGLRGFHVGSVAEMRLIRRLAPDAVIHYNNPVRARHEIIAAHELRVKSFAVDSRSELAKLVELLPTQGVEISVRFRLPAPGAEDRAFAKFGADPELAADLLAQVAAAGFTPSLSFHPGTQCTEAAEWERHILAAAEIAQKAGVTIARLNVGGGFPGHRLNGEKPDLKGIFAAIAVSTQSAFGETAPQLVCEPGRGMVAECFTLGTCVRALRDDEHVFLNDGTYGSLDELPLVGLTDRIEVLSPEGQRKNGPARLRVLFGPTCDWVDRLPGAVPLAGDLAEGDYLLFSGLGAYSIATNTRFNGFGDVAIETVLSLK</sequence>
<keyword evidence="4" id="KW-0456">Lyase</keyword>
<evidence type="ECO:0000313" key="11">
    <source>
        <dbReference type="Proteomes" id="UP000287168"/>
    </source>
</evidence>
<dbReference type="EMBL" id="SBLC01000003">
    <property type="protein sequence ID" value="RWY44234.1"/>
    <property type="molecule type" value="Genomic_DNA"/>
</dbReference>
<feature type="modified residue" description="N6-(pyridoxal phosphate)lysine" evidence="8">
    <location>
        <position position="52"/>
    </location>
</feature>
<comment type="similarity">
    <text evidence="2">Belongs to the Orn/Lys/Arg decarboxylase class-II family.</text>
</comment>
<dbReference type="OrthoDB" id="9802147at2"/>
<evidence type="ECO:0000256" key="6">
    <source>
        <dbReference type="ARBA" id="ARBA00034138"/>
    </source>
</evidence>
<dbReference type="Gene3D" id="3.20.20.10">
    <property type="entry name" value="Alanine racemase"/>
    <property type="match status" value="1"/>
</dbReference>
<name>A0A444MFB2_9RHOB</name>
<dbReference type="PANTHER" id="PTHR11482">
    <property type="entry name" value="ARGININE/DIAMINOPIMELATE/ORNITHINE DECARBOXYLASE"/>
    <property type="match status" value="1"/>
</dbReference>
<dbReference type="InterPro" id="IPR009006">
    <property type="entry name" value="Ala_racemase/Decarboxylase_C"/>
</dbReference>
<dbReference type="PANTHER" id="PTHR11482:SF6">
    <property type="entry name" value="ORNITHINE DECARBOXYLASE 1-RELATED"/>
    <property type="match status" value="1"/>
</dbReference>
<accession>A0A444MFB2</accession>
<dbReference type="EC" id="4.1.1.17" evidence="6"/>
<comment type="cofactor">
    <cofactor evidence="1 8">
        <name>pyridoxal 5'-phosphate</name>
        <dbReference type="ChEBI" id="CHEBI:597326"/>
    </cofactor>
</comment>
<gene>
    <name evidence="10" type="ORF">EP867_02305</name>
</gene>
<dbReference type="InterPro" id="IPR002433">
    <property type="entry name" value="Orn_de-COase"/>
</dbReference>
<organism evidence="10 11">
    <name type="scientific">Falsigemmobacter intermedius</name>
    <dbReference type="NCBI Taxonomy" id="1553448"/>
    <lineage>
        <taxon>Bacteria</taxon>
        <taxon>Pseudomonadati</taxon>
        <taxon>Pseudomonadota</taxon>
        <taxon>Alphaproteobacteria</taxon>
        <taxon>Rhodobacterales</taxon>
        <taxon>Paracoccaceae</taxon>
        <taxon>Falsigemmobacter</taxon>
    </lineage>
</organism>
<dbReference type="Gene3D" id="2.40.37.10">
    <property type="entry name" value="Lyase, Ornithine Decarboxylase, Chain A, domain 1"/>
    <property type="match status" value="1"/>
</dbReference>
<comment type="caution">
    <text evidence="10">The sequence shown here is derived from an EMBL/GenBank/DDBJ whole genome shotgun (WGS) entry which is preliminary data.</text>
</comment>
<dbReference type="SUPFAM" id="SSF50621">
    <property type="entry name" value="Alanine racemase C-terminal domain-like"/>
    <property type="match status" value="1"/>
</dbReference>
<keyword evidence="3 8" id="KW-0663">Pyridoxal phosphate</keyword>
<dbReference type="InterPro" id="IPR029066">
    <property type="entry name" value="PLP-binding_barrel"/>
</dbReference>
<proteinExistence type="inferred from homology"/>
<feature type="domain" description="Orn/DAP/Arg decarboxylase 2 N-terminal" evidence="9">
    <location>
        <begin position="44"/>
        <end position="263"/>
    </location>
</feature>
<dbReference type="PRINTS" id="PR01179">
    <property type="entry name" value="ODADCRBXLASE"/>
</dbReference>
<dbReference type="RefSeq" id="WP_128486596.1">
    <property type="nucleotide sequence ID" value="NZ_JBHLXB010000170.1"/>
</dbReference>
<dbReference type="Pfam" id="PF02784">
    <property type="entry name" value="Orn_Arg_deC_N"/>
    <property type="match status" value="1"/>
</dbReference>
<dbReference type="InterPro" id="IPR022644">
    <property type="entry name" value="De-COase2_N"/>
</dbReference>
<evidence type="ECO:0000259" key="9">
    <source>
        <dbReference type="Pfam" id="PF02784"/>
    </source>
</evidence>
<evidence type="ECO:0000256" key="2">
    <source>
        <dbReference type="ARBA" id="ARBA00008872"/>
    </source>
</evidence>